<keyword evidence="1" id="KW-1133">Transmembrane helix</keyword>
<sequence length="400" mass="44016">MTDAHPGACANCATPLQGAFCHQCGQHAHNPLRSMTHAIEDIFESFWHLDGRVFMTLRDLLVPGRLAARFLAGHRAPYMPPLRLFVILSVLTFFIAQFAIHFSSSEASGGLTPAQAQAALEQVDSAGDFAADTTRAAVEAHLRDELTQLQIARNSMPAIAPLRAELDVAERLSHAQAELRLKQLDPQYAPGSLKVTPPPAQELGAMQSPWRQGSLFDHQGKPWNRQTNPVVFDTMPAFFNSWVNRKLEAAQQNMQRYGEDPDQLKQAMVGTIPTALFILVPVFALMLKVLYLGSGRGYLEHLVVALYSHAFLCLALLAIFSLMLLGDAVTARAPWAATALTGLRALVWLWMPGYLYMMQRRVYGEAWWLTAAKYAVLGLVYFFLVGLATVGITIASVTAG</sequence>
<dbReference type="Proteomes" id="UP000289784">
    <property type="component" value="Unassembled WGS sequence"/>
</dbReference>
<accession>A0A4Q1JT29</accession>
<keyword evidence="3" id="KW-1185">Reference proteome</keyword>
<feature type="transmembrane region" description="Helical" evidence="1">
    <location>
        <begin position="267"/>
        <end position="290"/>
    </location>
</feature>
<dbReference type="InterPro" id="IPR022134">
    <property type="entry name" value="DUF3667"/>
</dbReference>
<feature type="transmembrane region" description="Helical" evidence="1">
    <location>
        <begin position="84"/>
        <end position="103"/>
    </location>
</feature>
<reference evidence="2 3" key="1">
    <citation type="submission" date="2019-01" db="EMBL/GenBank/DDBJ databases">
        <title>Pseudoxanthomonas composti sp. nov., isolated from compost.</title>
        <authorList>
            <person name="Yang G."/>
        </authorList>
    </citation>
    <scope>NUCLEOTIDE SEQUENCE [LARGE SCALE GENOMIC DNA]</scope>
    <source>
        <strain evidence="2 3">GSS15</strain>
    </source>
</reference>
<keyword evidence="1" id="KW-0812">Transmembrane</keyword>
<keyword evidence="1" id="KW-0472">Membrane</keyword>
<protein>
    <submittedName>
        <fullName evidence="2">DUF3667 domain-containing protein</fullName>
    </submittedName>
</protein>
<dbReference type="OrthoDB" id="9111327at2"/>
<feature type="transmembrane region" description="Helical" evidence="1">
    <location>
        <begin position="376"/>
        <end position="399"/>
    </location>
</feature>
<name>A0A4Q1JT29_9GAMM</name>
<evidence type="ECO:0000313" key="2">
    <source>
        <dbReference type="EMBL" id="RXR02101.1"/>
    </source>
</evidence>
<dbReference type="EMBL" id="SAWZ01000009">
    <property type="protein sequence ID" value="RXR02101.1"/>
    <property type="molecule type" value="Genomic_DNA"/>
</dbReference>
<evidence type="ECO:0000313" key="3">
    <source>
        <dbReference type="Proteomes" id="UP000289784"/>
    </source>
</evidence>
<organism evidence="2 3">
    <name type="scientific">Pseudoxanthomonas composti</name>
    <dbReference type="NCBI Taxonomy" id="2137479"/>
    <lineage>
        <taxon>Bacteria</taxon>
        <taxon>Pseudomonadati</taxon>
        <taxon>Pseudomonadota</taxon>
        <taxon>Gammaproteobacteria</taxon>
        <taxon>Lysobacterales</taxon>
        <taxon>Lysobacteraceae</taxon>
        <taxon>Pseudoxanthomonas</taxon>
    </lineage>
</organism>
<dbReference type="AlphaFoldDB" id="A0A4Q1JT29"/>
<proteinExistence type="predicted"/>
<feature type="transmembrane region" description="Helical" evidence="1">
    <location>
        <begin position="302"/>
        <end position="323"/>
    </location>
</feature>
<evidence type="ECO:0000256" key="1">
    <source>
        <dbReference type="SAM" id="Phobius"/>
    </source>
</evidence>
<dbReference type="Pfam" id="PF12412">
    <property type="entry name" value="DUF3667"/>
    <property type="match status" value="1"/>
</dbReference>
<gene>
    <name evidence="2" type="ORF">EPA99_15010</name>
</gene>
<feature type="transmembrane region" description="Helical" evidence="1">
    <location>
        <begin position="335"/>
        <end position="356"/>
    </location>
</feature>
<comment type="caution">
    <text evidence="2">The sequence shown here is derived from an EMBL/GenBank/DDBJ whole genome shotgun (WGS) entry which is preliminary data.</text>
</comment>